<feature type="compositionally biased region" description="Polar residues" evidence="1">
    <location>
        <begin position="261"/>
        <end position="284"/>
    </location>
</feature>
<dbReference type="Pfam" id="PF08565">
    <property type="entry name" value="CDC37_M"/>
    <property type="match status" value="1"/>
</dbReference>
<feature type="domain" description="DUF6590" evidence="3">
    <location>
        <begin position="450"/>
        <end position="604"/>
    </location>
</feature>
<feature type="domain" description="Cdc37 Hsp90 binding" evidence="2">
    <location>
        <begin position="149"/>
        <end position="252"/>
    </location>
</feature>
<protein>
    <submittedName>
        <fullName evidence="4">Uncharacterized protein</fullName>
    </submittedName>
</protein>
<keyword evidence="5" id="KW-1185">Reference proteome</keyword>
<dbReference type="Pfam" id="PF20233">
    <property type="entry name" value="DUF6590"/>
    <property type="match status" value="1"/>
</dbReference>
<feature type="region of interest" description="Disordered" evidence="1">
    <location>
        <begin position="322"/>
        <end position="419"/>
    </location>
</feature>
<feature type="compositionally biased region" description="Basic and acidic residues" evidence="1">
    <location>
        <begin position="114"/>
        <end position="131"/>
    </location>
</feature>
<dbReference type="EMBL" id="KN846957">
    <property type="protein sequence ID" value="KIW69842.1"/>
    <property type="molecule type" value="Genomic_DNA"/>
</dbReference>
<evidence type="ECO:0000259" key="3">
    <source>
        <dbReference type="Pfam" id="PF20233"/>
    </source>
</evidence>
<feature type="compositionally biased region" description="Polar residues" evidence="1">
    <location>
        <begin position="366"/>
        <end position="375"/>
    </location>
</feature>
<feature type="compositionally biased region" description="Basic and acidic residues" evidence="1">
    <location>
        <begin position="376"/>
        <end position="390"/>
    </location>
</feature>
<feature type="compositionally biased region" description="Basic and acidic residues" evidence="1">
    <location>
        <begin position="249"/>
        <end position="260"/>
    </location>
</feature>
<feature type="compositionally biased region" description="Basic and acidic residues" evidence="1">
    <location>
        <begin position="398"/>
        <end position="410"/>
    </location>
</feature>
<accession>A0A0D2E669</accession>
<dbReference type="Proteomes" id="UP000054266">
    <property type="component" value="Unassembled WGS sequence"/>
</dbReference>
<feature type="region of interest" description="Disordered" evidence="1">
    <location>
        <begin position="31"/>
        <end position="136"/>
    </location>
</feature>
<dbReference type="STRING" id="5601.A0A0D2E669"/>
<dbReference type="AlphaFoldDB" id="A0A0D2E669"/>
<feature type="compositionally biased region" description="Basic and acidic residues" evidence="1">
    <location>
        <begin position="52"/>
        <end position="64"/>
    </location>
</feature>
<organism evidence="4 5">
    <name type="scientific">Phialophora macrospora</name>
    <dbReference type="NCBI Taxonomy" id="1851006"/>
    <lineage>
        <taxon>Eukaryota</taxon>
        <taxon>Fungi</taxon>
        <taxon>Dikarya</taxon>
        <taxon>Ascomycota</taxon>
        <taxon>Pezizomycotina</taxon>
        <taxon>Eurotiomycetes</taxon>
        <taxon>Chaetothyriomycetidae</taxon>
        <taxon>Chaetothyriales</taxon>
        <taxon>Herpotrichiellaceae</taxon>
        <taxon>Phialophora</taxon>
    </lineage>
</organism>
<dbReference type="HOGENOM" id="CLU_029858_0_0_1"/>
<reference evidence="4 5" key="1">
    <citation type="submission" date="2015-01" db="EMBL/GenBank/DDBJ databases">
        <title>The Genome Sequence of Capronia semiimmersa CBS27337.</title>
        <authorList>
            <consortium name="The Broad Institute Genomics Platform"/>
            <person name="Cuomo C."/>
            <person name="de Hoog S."/>
            <person name="Gorbushina A."/>
            <person name="Stielow B."/>
            <person name="Teixiera M."/>
            <person name="Abouelleil A."/>
            <person name="Chapman S.B."/>
            <person name="Priest M."/>
            <person name="Young S.K."/>
            <person name="Wortman J."/>
            <person name="Nusbaum C."/>
            <person name="Birren B."/>
        </authorList>
    </citation>
    <scope>NUCLEOTIDE SEQUENCE [LARGE SCALE GENOMIC DNA]</scope>
    <source>
        <strain evidence="4 5">CBS 27337</strain>
    </source>
</reference>
<proteinExistence type="predicted"/>
<dbReference type="PANTHER" id="PTHR35391">
    <property type="entry name" value="C2H2-TYPE DOMAIN-CONTAINING PROTEIN-RELATED"/>
    <property type="match status" value="1"/>
</dbReference>
<name>A0A0D2E669_9EURO</name>
<feature type="region of interest" description="Disordered" evidence="1">
    <location>
        <begin position="249"/>
        <end position="296"/>
    </location>
</feature>
<evidence type="ECO:0000313" key="5">
    <source>
        <dbReference type="Proteomes" id="UP000054266"/>
    </source>
</evidence>
<dbReference type="InterPro" id="IPR013874">
    <property type="entry name" value="Cdc37_Hsp90-bd"/>
</dbReference>
<evidence type="ECO:0000259" key="2">
    <source>
        <dbReference type="Pfam" id="PF08565"/>
    </source>
</evidence>
<evidence type="ECO:0000256" key="1">
    <source>
        <dbReference type="SAM" id="MobiDB-lite"/>
    </source>
</evidence>
<feature type="compositionally biased region" description="Polar residues" evidence="1">
    <location>
        <begin position="40"/>
        <end position="51"/>
    </location>
</feature>
<gene>
    <name evidence="4" type="ORF">PV04_02165</name>
</gene>
<evidence type="ECO:0000313" key="4">
    <source>
        <dbReference type="EMBL" id="KIW69842.1"/>
    </source>
</evidence>
<dbReference type="PANTHER" id="PTHR35391:SF5">
    <property type="entry name" value="DUF6590 DOMAIN-CONTAINING PROTEIN"/>
    <property type="match status" value="1"/>
</dbReference>
<sequence>MEPYDPVKKYGAGWTRQSDGRELRVVIHNGSYYFQDRRTGTLSSIPDSISPRQERKIPRSEQDQQHQSLPERPAAQQDSRRREHQAQTSPGYEVRTAGAGSRSALYPSGAETAPSRREEPIQRRGPSHDAQDGNLTLENTSQDDLLLDFIAIPYGNFEECNDFIKKHKRILEIDLESLLDSAVQSRKKGDNLRSHRCVQRYVIIKACKSRNARDRDDYLYHLGGKGDDNFDRNEYARDFDQTLKQVSDRLEAGAASRREPTQSTFRNQGTGNDQRGMTDLSQPSYIVHGPPASSYRTQAIPSTATYATTSSLSPYGQLTSHYQFDQTSGQPPESNFPLQSGTTAPYTPTRRQSGLEDSQRPAALSGPTSRTNTNYDHGRKISQDQGDSKGSRVSRARPSRESQSGRDRRPNLPTANGLEGVEVRGQSQLQLADPQLLDPNYVLRTDAGVFFSVGRVFAMMFHENLGLKHGDPQITKFNSRYVTRGPKGEYIYSHIRRMAVIRQRQGYCICVPINSYRQRGISEKNVGEEGQAHAIVYGNHRATPPVALPGEPKFKKRPIAIVLKNGQELDDASRIHFGKFHSIEWNVKVMTIGHVAERSMADFETYWRQELVR</sequence>
<feature type="compositionally biased region" description="Polar residues" evidence="1">
    <location>
        <begin position="322"/>
        <end position="352"/>
    </location>
</feature>
<dbReference type="InterPro" id="IPR046497">
    <property type="entry name" value="DUF6590"/>
</dbReference>